<keyword evidence="1" id="KW-0805">Transcription regulation</keyword>
<feature type="domain" description="Bacterial transcriptional activator" evidence="3">
    <location>
        <begin position="40"/>
        <end position="182"/>
    </location>
</feature>
<name>A0ABQ4CXF8_9ACTN</name>
<dbReference type="InterPro" id="IPR027417">
    <property type="entry name" value="P-loop_NTPase"/>
</dbReference>
<reference evidence="4 5" key="1">
    <citation type="submission" date="2021-01" db="EMBL/GenBank/DDBJ databases">
        <title>Whole genome shotgun sequence of Asanoa siamensis NBRC 107932.</title>
        <authorList>
            <person name="Komaki H."/>
            <person name="Tamura T."/>
        </authorList>
    </citation>
    <scope>NUCLEOTIDE SEQUENCE [LARGE SCALE GENOMIC DNA]</scope>
    <source>
        <strain evidence="4 5">NBRC 107932</strain>
    </source>
</reference>
<dbReference type="SUPFAM" id="SSF52540">
    <property type="entry name" value="P-loop containing nucleoside triphosphate hydrolases"/>
    <property type="match status" value="1"/>
</dbReference>
<sequence length="872" mass="95180">MQSRISEVRATLAAVDQPDAGIRLLTSGSGYVLEAPPDRVDAHRFRDDVAAVRDAVSDEQARALVRSALSLWRGPVLDGWLHPNSRAALGQGLEELRLTATEELFDIELRLGNHLAIVDELGELARAHPTRERLVGHLMLALARSGRSAEALQAFDKLRRWLRDELGTDPSTELQSLHVAVVRGEIPALQAISSEPADTFPAAVPRTLPADVADFSGRSRETAELRGILVRESVSARVAAVTGPAGAGKTALSIHVAHALSNEFPDGQLYANLHGIDTGRPDQPGQVLDRFLRALGVDGLSLPATLDGRVDLYRGLLADRRLIVLLDNAVDEEQILPLIPGSGSCAVIVTSRTRLGAAVGAETVALEVMDSAEAIELLARIAGTARVSREADASQELVRWCGHLPLAIRIAGSRLAAKPHWTMEKLSKLLSDERSRLDRLSYGHLDVRASIELSYRSLSPQAQILLRLLGGTDTVETSIWLASALLGSSAAAAEEALEELIDAQLLDFAGPANSNQARYRLHDLVRLFAKERDDRADLVDEAKVRVYGAALSTLDRLFNAMYGQDSLTMHSSSPRQAIDDPQIRSSPASLMEWFDAERPVIIRLVEWSAKEGLSGVAWDLACTSSPLFAMHHLYDDWSHTLDIALTATRRSDDIRGQAATLYRFGMLHTDRQEMDQAKDMFVQAAQLFKRAGDDHGQAVITAYLAMIHRFQRRPEEALLQYATAIDGLEAAGDRGGVAFVLRGLGQASMDLGDDVAADTHLARSLSIYREIGSPPLGLAQALFWYGMLLLRRDAHEKAEPLFAEVLATARTFGDRHGQAQALRGLGICHYRSGKRERAHADLTEALHLVRQTNSSIVEARVQQTIEELFPNG</sequence>
<evidence type="ECO:0000259" key="3">
    <source>
        <dbReference type="SMART" id="SM01043"/>
    </source>
</evidence>
<dbReference type="Pfam" id="PF13424">
    <property type="entry name" value="TPR_12"/>
    <property type="match status" value="2"/>
</dbReference>
<evidence type="ECO:0000256" key="2">
    <source>
        <dbReference type="ARBA" id="ARBA00023163"/>
    </source>
</evidence>
<dbReference type="PANTHER" id="PTHR35807:SF1">
    <property type="entry name" value="TRANSCRIPTIONAL REGULATOR REDD"/>
    <property type="match status" value="1"/>
</dbReference>
<dbReference type="PANTHER" id="PTHR35807">
    <property type="entry name" value="TRANSCRIPTIONAL REGULATOR REDD-RELATED"/>
    <property type="match status" value="1"/>
</dbReference>
<keyword evidence="2" id="KW-0804">Transcription</keyword>
<dbReference type="Gene3D" id="3.40.50.300">
    <property type="entry name" value="P-loop containing nucleotide triphosphate hydrolases"/>
    <property type="match status" value="1"/>
</dbReference>
<evidence type="ECO:0000313" key="4">
    <source>
        <dbReference type="EMBL" id="GIF75969.1"/>
    </source>
</evidence>
<dbReference type="InterPro" id="IPR042197">
    <property type="entry name" value="Apaf_helical"/>
</dbReference>
<dbReference type="SMART" id="SM00028">
    <property type="entry name" value="TPR"/>
    <property type="match status" value="3"/>
</dbReference>
<comment type="caution">
    <text evidence="4">The sequence shown here is derived from an EMBL/GenBank/DDBJ whole genome shotgun (WGS) entry which is preliminary data.</text>
</comment>
<dbReference type="SMART" id="SM01043">
    <property type="entry name" value="BTAD"/>
    <property type="match status" value="1"/>
</dbReference>
<dbReference type="InterPro" id="IPR002182">
    <property type="entry name" value="NB-ARC"/>
</dbReference>
<organism evidence="4 5">
    <name type="scientific">Asanoa siamensis</name>
    <dbReference type="NCBI Taxonomy" id="926357"/>
    <lineage>
        <taxon>Bacteria</taxon>
        <taxon>Bacillati</taxon>
        <taxon>Actinomycetota</taxon>
        <taxon>Actinomycetes</taxon>
        <taxon>Micromonosporales</taxon>
        <taxon>Micromonosporaceae</taxon>
        <taxon>Asanoa</taxon>
    </lineage>
</organism>
<accession>A0ABQ4CXF8</accession>
<gene>
    <name evidence="4" type="ORF">Asi02nite_54870</name>
</gene>
<dbReference type="Proteomes" id="UP000604117">
    <property type="component" value="Unassembled WGS sequence"/>
</dbReference>
<dbReference type="Gene3D" id="1.25.40.10">
    <property type="entry name" value="Tetratricopeptide repeat domain"/>
    <property type="match status" value="3"/>
</dbReference>
<dbReference type="Pfam" id="PF03704">
    <property type="entry name" value="BTAD"/>
    <property type="match status" value="1"/>
</dbReference>
<protein>
    <submittedName>
        <fullName evidence="4">SARP family transcriptional regulator</fullName>
    </submittedName>
</protein>
<dbReference type="InterPro" id="IPR019734">
    <property type="entry name" value="TPR_rpt"/>
</dbReference>
<proteinExistence type="predicted"/>
<keyword evidence="5" id="KW-1185">Reference proteome</keyword>
<dbReference type="SUPFAM" id="SSF48452">
    <property type="entry name" value="TPR-like"/>
    <property type="match status" value="2"/>
</dbReference>
<dbReference type="InterPro" id="IPR011990">
    <property type="entry name" value="TPR-like_helical_dom_sf"/>
</dbReference>
<dbReference type="CDD" id="cd15831">
    <property type="entry name" value="BTAD"/>
    <property type="match status" value="1"/>
</dbReference>
<evidence type="ECO:0000313" key="5">
    <source>
        <dbReference type="Proteomes" id="UP000604117"/>
    </source>
</evidence>
<dbReference type="Gene3D" id="1.10.8.430">
    <property type="entry name" value="Helical domain of apoptotic protease-activating factors"/>
    <property type="match status" value="1"/>
</dbReference>
<dbReference type="InterPro" id="IPR005158">
    <property type="entry name" value="BTAD"/>
</dbReference>
<dbReference type="InterPro" id="IPR051677">
    <property type="entry name" value="AfsR-DnrI-RedD_regulator"/>
</dbReference>
<dbReference type="EMBL" id="BONE01000051">
    <property type="protein sequence ID" value="GIF75969.1"/>
    <property type="molecule type" value="Genomic_DNA"/>
</dbReference>
<dbReference type="PRINTS" id="PR00364">
    <property type="entry name" value="DISEASERSIST"/>
</dbReference>
<dbReference type="Pfam" id="PF00931">
    <property type="entry name" value="NB-ARC"/>
    <property type="match status" value="1"/>
</dbReference>
<evidence type="ECO:0000256" key="1">
    <source>
        <dbReference type="ARBA" id="ARBA00023015"/>
    </source>
</evidence>